<feature type="domain" description="FAD-dependent oxidoreductase 2 FAD-binding" evidence="3">
    <location>
        <begin position="5"/>
        <end position="108"/>
    </location>
</feature>
<keyword evidence="2" id="KW-0560">Oxidoreductase</keyword>
<reference evidence="4 5" key="1">
    <citation type="submission" date="2019-12" db="EMBL/GenBank/DDBJ databases">
        <title>Full genome sequence of a Bacillus safensis strain isolated from commercially available natto in Indonesia.</title>
        <authorList>
            <person name="Yoshida M."/>
            <person name="Uomi M."/>
            <person name="Waturangi D."/>
            <person name="Ekaputri J.J."/>
            <person name="Setiamarga D.H.E."/>
        </authorList>
    </citation>
    <scope>NUCLEOTIDE SEQUENCE [LARGE SCALE GENOMIC DNA]</scope>
    <source>
        <strain evidence="4 5">IDN1</strain>
    </source>
</reference>
<name>A0A5S9MEE8_BACIA</name>
<dbReference type="InterPro" id="IPR027477">
    <property type="entry name" value="Succ_DH/fumarate_Rdtase_cat_sf"/>
</dbReference>
<dbReference type="GO" id="GO:0009061">
    <property type="term" value="P:anaerobic respiration"/>
    <property type="evidence" value="ECO:0007669"/>
    <property type="project" value="TreeGrafter"/>
</dbReference>
<dbReference type="GO" id="GO:0033765">
    <property type="term" value="F:steroid dehydrogenase activity, acting on the CH-CH group of donors"/>
    <property type="evidence" value="ECO:0007669"/>
    <property type="project" value="UniProtKB-ARBA"/>
</dbReference>
<evidence type="ECO:0000313" key="5">
    <source>
        <dbReference type="Proteomes" id="UP000464658"/>
    </source>
</evidence>
<keyword evidence="1" id="KW-0285">Flavoprotein</keyword>
<dbReference type="GO" id="GO:0050660">
    <property type="term" value="F:flavin adenine dinucleotide binding"/>
    <property type="evidence" value="ECO:0007669"/>
    <property type="project" value="TreeGrafter"/>
</dbReference>
<evidence type="ECO:0000256" key="1">
    <source>
        <dbReference type="ARBA" id="ARBA00022630"/>
    </source>
</evidence>
<dbReference type="EMBL" id="AP021906">
    <property type="protein sequence ID" value="BBP91368.1"/>
    <property type="molecule type" value="Genomic_DNA"/>
</dbReference>
<dbReference type="GO" id="GO:0009055">
    <property type="term" value="F:electron transfer activity"/>
    <property type="evidence" value="ECO:0007669"/>
    <property type="project" value="TreeGrafter"/>
</dbReference>
<organism evidence="4 5">
    <name type="scientific">Bacillus safensis</name>
    <dbReference type="NCBI Taxonomy" id="561879"/>
    <lineage>
        <taxon>Bacteria</taxon>
        <taxon>Bacillati</taxon>
        <taxon>Bacillota</taxon>
        <taxon>Bacilli</taxon>
        <taxon>Bacillales</taxon>
        <taxon>Bacillaceae</taxon>
        <taxon>Bacillus</taxon>
    </lineage>
</organism>
<dbReference type="GO" id="GO:0005886">
    <property type="term" value="C:plasma membrane"/>
    <property type="evidence" value="ECO:0007669"/>
    <property type="project" value="TreeGrafter"/>
</dbReference>
<dbReference type="Gene3D" id="3.50.50.60">
    <property type="entry name" value="FAD/NAD(P)-binding domain"/>
    <property type="match status" value="1"/>
</dbReference>
<dbReference type="SUPFAM" id="SSF51905">
    <property type="entry name" value="FAD/NAD(P)-binding domain"/>
    <property type="match status" value="1"/>
</dbReference>
<dbReference type="SUPFAM" id="SSF56425">
    <property type="entry name" value="Succinate dehydrogenase/fumarate reductase flavoprotein, catalytic domain"/>
    <property type="match status" value="1"/>
</dbReference>
<dbReference type="AlphaFoldDB" id="A0A5S9MEE8"/>
<dbReference type="PANTHER" id="PTHR11632">
    <property type="entry name" value="SUCCINATE DEHYDROGENASE 2 FLAVOPROTEIN SUBUNIT"/>
    <property type="match status" value="1"/>
</dbReference>
<evidence type="ECO:0000313" key="4">
    <source>
        <dbReference type="EMBL" id="BBP91368.1"/>
    </source>
</evidence>
<protein>
    <recommendedName>
        <fullName evidence="3">FAD-dependent oxidoreductase 2 FAD-binding domain-containing protein</fullName>
    </recommendedName>
</protein>
<dbReference type="GO" id="GO:0000104">
    <property type="term" value="F:succinate dehydrogenase activity"/>
    <property type="evidence" value="ECO:0007669"/>
    <property type="project" value="TreeGrafter"/>
</dbReference>
<accession>A0A5S9MEE8</accession>
<dbReference type="Pfam" id="PF00890">
    <property type="entry name" value="FAD_binding_2"/>
    <property type="match status" value="1"/>
</dbReference>
<dbReference type="InterPro" id="IPR036188">
    <property type="entry name" value="FAD/NAD-bd_sf"/>
</dbReference>
<dbReference type="Proteomes" id="UP000464658">
    <property type="component" value="Chromosome"/>
</dbReference>
<evidence type="ECO:0000259" key="3">
    <source>
        <dbReference type="Pfam" id="PF00890"/>
    </source>
</evidence>
<sequence length="186" mass="20745">MALFLDDEEVCRGIVAQNLTTMEIESFRSDAVIMATGGPGIVFGKSTNSMINTGSAASIVYQQGAHYANGEFIQIHPTAIPGDDKLRLMSESARGEGGRVWTYKDGKPWYFLEEKNTQHTGTLYRVTLQRVKSLTYVSSKKSLASTERTWYISIFLTKIQKSLILSLAESLKSMKNSWVTTRVSCR</sequence>
<dbReference type="InterPro" id="IPR003953">
    <property type="entry name" value="FAD-dep_OxRdtase_2_FAD-bd"/>
</dbReference>
<proteinExistence type="predicted"/>
<evidence type="ECO:0000256" key="2">
    <source>
        <dbReference type="ARBA" id="ARBA00023002"/>
    </source>
</evidence>
<gene>
    <name evidence="4" type="ORF">BsIDN1_49860</name>
</gene>
<dbReference type="PANTHER" id="PTHR11632:SF53">
    <property type="entry name" value="SUCCINATE DEHYDROGENASE FLAVOPROTEIN SUBUNIT"/>
    <property type="match status" value="1"/>
</dbReference>
<dbReference type="InterPro" id="IPR030664">
    <property type="entry name" value="SdhA/FrdA/AprA"/>
</dbReference>